<evidence type="ECO:0000313" key="2">
    <source>
        <dbReference type="Proteomes" id="UP000277212"/>
    </source>
</evidence>
<dbReference type="SUPFAM" id="SSF81383">
    <property type="entry name" value="F-box domain"/>
    <property type="match status" value="1"/>
</dbReference>
<gene>
    <name evidence="1" type="ORF">CDV36_004729</name>
</gene>
<sequence length="445" mass="51455">MSHFTEQTKSRSLGLKKLSPVRRLLTHLNSAKHQTQSSDDALFHIHCESPYSTMSEKITNISVEEVVNEKIEPYEHQMFQSTTPTQSFSALQALPRNMLVKIATYLSSVNRACLALTCRHTHQVLGRALRLAAYERYKFLRRLERDGMWPSKILCGACSKFHLPRLDRNWDEHEGPRRCIQYGNGYPLQYLESPYLPRQVHYDIVAAITRSHRFNSRLYDINFLSSKDQYTAGRVKITSNVSARHYKGAIVLKTELVLSAGKLAYAWENMEKLEKMLQKSTKLENVCQHVKWTEVLPFLFRLQLPTVRKSGQSCLGNHTGKECKVSNKDLHECLWTHSQRCWSRCDAYSRLKSDLAGLWSCNLCSTDYKISLVRQKGKSSEMNSVVLTSWKNLGQCTNVFDDNWTSHMKTCRSDLQHRATELYDVARSYENPAKGLFDFEYYPSL</sequence>
<comment type="caution">
    <text evidence="1">The sequence shown here is derived from an EMBL/GenBank/DDBJ whole genome shotgun (WGS) entry which is preliminary data.</text>
</comment>
<dbReference type="OrthoDB" id="3766406at2759"/>
<reference evidence="1 2" key="1">
    <citation type="submission" date="2017-06" db="EMBL/GenBank/DDBJ databases">
        <title>Comparative genomic analysis of Ambrosia Fusariam Clade fungi.</title>
        <authorList>
            <person name="Stajich J.E."/>
            <person name="Carrillo J."/>
            <person name="Kijimoto T."/>
            <person name="Eskalen A."/>
            <person name="O'Donnell K."/>
            <person name="Kasson M."/>
        </authorList>
    </citation>
    <scope>NUCLEOTIDE SEQUENCE [LARGE SCALE GENOMIC DNA]</scope>
    <source>
        <strain evidence="1">UCR3666</strain>
    </source>
</reference>
<name>A0A3M2SDN1_9HYPO</name>
<proteinExistence type="predicted"/>
<accession>A0A3M2SDN1</accession>
<organism evidence="1 2">
    <name type="scientific">Fusarium kuroshium</name>
    <dbReference type="NCBI Taxonomy" id="2010991"/>
    <lineage>
        <taxon>Eukaryota</taxon>
        <taxon>Fungi</taxon>
        <taxon>Dikarya</taxon>
        <taxon>Ascomycota</taxon>
        <taxon>Pezizomycotina</taxon>
        <taxon>Sordariomycetes</taxon>
        <taxon>Hypocreomycetidae</taxon>
        <taxon>Hypocreales</taxon>
        <taxon>Nectriaceae</taxon>
        <taxon>Fusarium</taxon>
        <taxon>Fusarium solani species complex</taxon>
    </lineage>
</organism>
<keyword evidence="2" id="KW-1185">Reference proteome</keyword>
<dbReference type="EMBL" id="NKUJ01000062">
    <property type="protein sequence ID" value="RMJ15599.1"/>
    <property type="molecule type" value="Genomic_DNA"/>
</dbReference>
<dbReference type="Proteomes" id="UP000277212">
    <property type="component" value="Unassembled WGS sequence"/>
</dbReference>
<evidence type="ECO:0000313" key="1">
    <source>
        <dbReference type="EMBL" id="RMJ15599.1"/>
    </source>
</evidence>
<dbReference type="InterPro" id="IPR036047">
    <property type="entry name" value="F-box-like_dom_sf"/>
</dbReference>
<evidence type="ECO:0008006" key="3">
    <source>
        <dbReference type="Google" id="ProtNLM"/>
    </source>
</evidence>
<dbReference type="AlphaFoldDB" id="A0A3M2SDN1"/>
<protein>
    <recommendedName>
        <fullName evidence="3">F-box domain-containing protein</fullName>
    </recommendedName>
</protein>